<gene>
    <name evidence="1" type="ORF">GCM10008938_24030</name>
</gene>
<evidence type="ECO:0008006" key="3">
    <source>
        <dbReference type="Google" id="ProtNLM"/>
    </source>
</evidence>
<protein>
    <recommendedName>
        <fullName evidence="3">LPS-assembly protein LptD</fullName>
    </recommendedName>
</protein>
<dbReference type="Proteomes" id="UP000632222">
    <property type="component" value="Unassembled WGS sequence"/>
</dbReference>
<evidence type="ECO:0000313" key="2">
    <source>
        <dbReference type="Proteomes" id="UP000632222"/>
    </source>
</evidence>
<accession>A0ABQ2CZY2</accession>
<keyword evidence="2" id="KW-1185">Reference proteome</keyword>
<proteinExistence type="predicted"/>
<dbReference type="InterPro" id="IPR050218">
    <property type="entry name" value="LptD"/>
</dbReference>
<dbReference type="PANTHER" id="PTHR30189">
    <property type="entry name" value="LPS-ASSEMBLY PROTEIN"/>
    <property type="match status" value="1"/>
</dbReference>
<organism evidence="1 2">
    <name type="scientific">Deinococcus roseus</name>
    <dbReference type="NCBI Taxonomy" id="392414"/>
    <lineage>
        <taxon>Bacteria</taxon>
        <taxon>Thermotogati</taxon>
        <taxon>Deinococcota</taxon>
        <taxon>Deinococci</taxon>
        <taxon>Deinococcales</taxon>
        <taxon>Deinococcaceae</taxon>
        <taxon>Deinococcus</taxon>
    </lineage>
</organism>
<dbReference type="RefSeq" id="WP_189002938.1">
    <property type="nucleotide sequence ID" value="NZ_BMOD01000008.1"/>
</dbReference>
<dbReference type="PANTHER" id="PTHR30189:SF1">
    <property type="entry name" value="LPS-ASSEMBLY PROTEIN LPTD"/>
    <property type="match status" value="1"/>
</dbReference>
<name>A0ABQ2CZY2_9DEIO</name>
<dbReference type="EMBL" id="BMOD01000008">
    <property type="protein sequence ID" value="GGJ37146.1"/>
    <property type="molecule type" value="Genomic_DNA"/>
</dbReference>
<comment type="caution">
    <text evidence="1">The sequence shown here is derived from an EMBL/GenBank/DDBJ whole genome shotgun (WGS) entry which is preliminary data.</text>
</comment>
<sequence>MRVLRFFIVFIMVVFGWAQARTIEIVQAGQLELRNVTLDDGSVQEYIILIGTPVELKIDDSVIRANRVEYNKSARELRLIGRAKYITQNKNADGTTTDQTLEGEDLKVNLEIEGVEGEDVFITTQNILVKGDAVQRIPGQIGVQGGYFTPCARCGRTPNDYAFTASTMWIYPGNRLVAYDVKVLIADTPVFYLPALVFMLNKERPTKLEIGQDEKDGWTVGADLPYLISADSFGTLYVDYYQNRDVPLGIKIDHTLYNAFGQQNTSKFQVLMDPKPVGSQGVYWVFNVDVKGNQPALAAKSGLDYSFTASRDDRSSFNIIPVQAEVKGEWEAFSVRVGYFNVIDGDTDPQVALPYQTRKLPEVEFDPKSVKVFRVTYDPKLILGYYEGPSNPLNPSARRAGERIAAFRAMYSHTLSWSWKPWSTADLNINQSFTGQYFSTDERAVEQNFTANFSNTFSAGNSISLNYTFGYSEGETPFTFDSVFKRKNHTLGVTVNLQPAPEMSLSAQQTIDFEKKRDEQPSGTATLNYNPKPISISVTYRENVFKHQPEAISGSFNINQDTLSLRVSTSYDYGNPDPDPAKNRPGKFGPLYTDVSYTSPDRFYATSLKHVYDLDKQQAISLQANASFTGPLEGLDELFGVTRWEDYTPSTYSATLEELYNYQSSLWSGTLTASREQVKFTVTHSLNTGADVNQIWKGSLNARLDIGNFYAAFAGPLDLNRRGFFTRPTLEVSYSQSVSGIDLRTGATLNIKGLDQQHTDLKSAYLNGQWWVSDFLGVQGNVSYLGEWDAGEKNRTDTLTLNPLTITTTFGREGNEPQWIFSASVLQQTYKWTNGEYTGPQFDPTLKLVYNRCCWTSLLEWSPNKGTFRFAVNLMQGNYMDIIKGSPETGIQGPF</sequence>
<reference evidence="2" key="1">
    <citation type="journal article" date="2019" name="Int. J. Syst. Evol. Microbiol.">
        <title>The Global Catalogue of Microorganisms (GCM) 10K type strain sequencing project: providing services to taxonomists for standard genome sequencing and annotation.</title>
        <authorList>
            <consortium name="The Broad Institute Genomics Platform"/>
            <consortium name="The Broad Institute Genome Sequencing Center for Infectious Disease"/>
            <person name="Wu L."/>
            <person name="Ma J."/>
        </authorList>
    </citation>
    <scope>NUCLEOTIDE SEQUENCE [LARGE SCALE GENOMIC DNA]</scope>
    <source>
        <strain evidence="2">JCM 14370</strain>
    </source>
</reference>
<evidence type="ECO:0000313" key="1">
    <source>
        <dbReference type="EMBL" id="GGJ37146.1"/>
    </source>
</evidence>